<feature type="short sequence motif" description="Histidine triad motif" evidence="1">
    <location>
        <begin position="97"/>
        <end position="101"/>
    </location>
</feature>
<dbReference type="EMBL" id="BDCR01000003">
    <property type="protein sequence ID" value="GAT63299.1"/>
    <property type="molecule type" value="Genomic_DNA"/>
</dbReference>
<dbReference type="SUPFAM" id="SSF54197">
    <property type="entry name" value="HIT-like"/>
    <property type="match status" value="1"/>
</dbReference>
<dbReference type="RefSeq" id="WP_068704330.1">
    <property type="nucleotide sequence ID" value="NZ_BDCR01000003.1"/>
</dbReference>
<dbReference type="InterPro" id="IPR036265">
    <property type="entry name" value="HIT-like_sf"/>
</dbReference>
<sequence>MKTNPAECLYCTKNKTQQDLMIKICDLSVSELFLFKEQSYHGRTLVAYKGHVDGLFELSDEDRNAFMADVAKTAAAMDKAFHPDKINFGAYSDTLSHIHFHIVPKYQGAFGWGGVFEMNPKQKYLSDAEYTQVIDAIKAAL</sequence>
<gene>
    <name evidence="3" type="ORF">PJIAN_3617</name>
</gene>
<dbReference type="STRING" id="681398.PJIAN_3617"/>
<evidence type="ECO:0000256" key="1">
    <source>
        <dbReference type="PROSITE-ProRule" id="PRU00464"/>
    </source>
</evidence>
<evidence type="ECO:0000313" key="3">
    <source>
        <dbReference type="EMBL" id="GAT63299.1"/>
    </source>
</evidence>
<keyword evidence="3" id="KW-0378">Hydrolase</keyword>
<accession>A0A161LVK4</accession>
<comment type="caution">
    <text evidence="3">The sequence shown here is derived from an EMBL/GenBank/DDBJ whole genome shotgun (WGS) entry which is preliminary data.</text>
</comment>
<feature type="domain" description="HIT" evidence="2">
    <location>
        <begin position="9"/>
        <end position="112"/>
    </location>
</feature>
<name>A0A161LVK4_9BACT</name>
<protein>
    <submittedName>
        <fullName evidence="3">Diadenosine tetraphosphate (Ap4A) hydrolase</fullName>
    </submittedName>
</protein>
<proteinExistence type="predicted"/>
<reference evidence="4" key="2">
    <citation type="journal article" date="2017" name="Genome Announc.">
        <title>Draft genome sequence of Paludibacter jiangxiensis NM7(T), a propionate-producing fermentative bacterium.</title>
        <authorList>
            <person name="Qiu Y.-L."/>
            <person name="Tourlousse D.M."/>
            <person name="Matsuura N."/>
            <person name="Ohashi A."/>
            <person name="Sekiguchi Y."/>
        </authorList>
    </citation>
    <scope>NUCLEOTIDE SEQUENCE [LARGE SCALE GENOMIC DNA]</scope>
    <source>
        <strain evidence="4">NM7</strain>
    </source>
</reference>
<reference evidence="4" key="1">
    <citation type="submission" date="2016-04" db="EMBL/GenBank/DDBJ databases">
        <title>Draft genome sequence of Paludibacter jiangxiensis strain NM7.</title>
        <authorList>
            <person name="Qiu Y."/>
            <person name="Matsuura N."/>
            <person name="Ohashi A."/>
            <person name="Tourlousse M.D."/>
            <person name="Sekiguchi Y."/>
        </authorList>
    </citation>
    <scope>NUCLEOTIDE SEQUENCE [LARGE SCALE GENOMIC DNA]</scope>
    <source>
        <strain evidence="4">NM7</strain>
    </source>
</reference>
<keyword evidence="4" id="KW-1185">Reference proteome</keyword>
<dbReference type="PROSITE" id="PS51084">
    <property type="entry name" value="HIT_2"/>
    <property type="match status" value="1"/>
</dbReference>
<dbReference type="Gene3D" id="3.30.428.10">
    <property type="entry name" value="HIT-like"/>
    <property type="match status" value="1"/>
</dbReference>
<dbReference type="OrthoDB" id="9784774at2"/>
<evidence type="ECO:0000313" key="4">
    <source>
        <dbReference type="Proteomes" id="UP000076586"/>
    </source>
</evidence>
<dbReference type="AlphaFoldDB" id="A0A161LVK4"/>
<organism evidence="3 4">
    <name type="scientific">Paludibacter jiangxiensis</name>
    <dbReference type="NCBI Taxonomy" id="681398"/>
    <lineage>
        <taxon>Bacteria</taxon>
        <taxon>Pseudomonadati</taxon>
        <taxon>Bacteroidota</taxon>
        <taxon>Bacteroidia</taxon>
        <taxon>Bacteroidales</taxon>
        <taxon>Paludibacteraceae</taxon>
        <taxon>Paludibacter</taxon>
    </lineage>
</organism>
<evidence type="ECO:0000259" key="2">
    <source>
        <dbReference type="PROSITE" id="PS51084"/>
    </source>
</evidence>
<dbReference type="InterPro" id="IPR011146">
    <property type="entry name" value="HIT-like"/>
</dbReference>
<dbReference type="Pfam" id="PF01230">
    <property type="entry name" value="HIT"/>
    <property type="match status" value="1"/>
</dbReference>
<dbReference type="Proteomes" id="UP000076586">
    <property type="component" value="Unassembled WGS sequence"/>
</dbReference>
<dbReference type="GO" id="GO:0016787">
    <property type="term" value="F:hydrolase activity"/>
    <property type="evidence" value="ECO:0007669"/>
    <property type="project" value="UniProtKB-KW"/>
</dbReference>